<dbReference type="AlphaFoldDB" id="A0A0L6UT29"/>
<dbReference type="Proteomes" id="UP000037035">
    <property type="component" value="Unassembled WGS sequence"/>
</dbReference>
<evidence type="ECO:0000256" key="2">
    <source>
        <dbReference type="SAM" id="SignalP"/>
    </source>
</evidence>
<dbReference type="PANTHER" id="PTHR37487:SF2">
    <property type="entry name" value="EXPRESSED PROTEIN"/>
    <property type="match status" value="1"/>
</dbReference>
<keyword evidence="4" id="KW-1185">Reference proteome</keyword>
<feature type="region of interest" description="Disordered" evidence="1">
    <location>
        <begin position="106"/>
        <end position="191"/>
    </location>
</feature>
<evidence type="ECO:0000256" key="1">
    <source>
        <dbReference type="SAM" id="MobiDB-lite"/>
    </source>
</evidence>
<proteinExistence type="predicted"/>
<feature type="compositionally biased region" description="Polar residues" evidence="1">
    <location>
        <begin position="172"/>
        <end position="191"/>
    </location>
</feature>
<feature type="signal peptide" evidence="2">
    <location>
        <begin position="1"/>
        <end position="18"/>
    </location>
</feature>
<keyword evidence="2" id="KW-0732">Signal</keyword>
<feature type="compositionally biased region" description="Low complexity" evidence="1">
    <location>
        <begin position="145"/>
        <end position="171"/>
    </location>
</feature>
<feature type="compositionally biased region" description="Low complexity" evidence="1">
    <location>
        <begin position="114"/>
        <end position="124"/>
    </location>
</feature>
<feature type="chain" id="PRO_5005567969" evidence="2">
    <location>
        <begin position="19"/>
        <end position="211"/>
    </location>
</feature>
<reference evidence="3 4" key="1">
    <citation type="submission" date="2015-08" db="EMBL/GenBank/DDBJ databases">
        <title>Next Generation Sequencing and Analysis of the Genome of Puccinia sorghi L Schw, the Causal Agent of Maize Common Rust.</title>
        <authorList>
            <person name="Rochi L."/>
            <person name="Burguener G."/>
            <person name="Darino M."/>
            <person name="Turjanski A."/>
            <person name="Kreff E."/>
            <person name="Dieguez M.J."/>
            <person name="Sacco F."/>
        </authorList>
    </citation>
    <scope>NUCLEOTIDE SEQUENCE [LARGE SCALE GENOMIC DNA]</scope>
    <source>
        <strain evidence="3 4">RO10H11247</strain>
    </source>
</reference>
<dbReference type="STRING" id="27349.A0A0L6UT29"/>
<dbReference type="VEuPathDB" id="FungiDB:VP01_3850g1"/>
<name>A0A0L6UT29_9BASI</name>
<evidence type="ECO:0000313" key="4">
    <source>
        <dbReference type="Proteomes" id="UP000037035"/>
    </source>
</evidence>
<comment type="caution">
    <text evidence="3">The sequence shown here is derived from an EMBL/GenBank/DDBJ whole genome shotgun (WGS) entry which is preliminary data.</text>
</comment>
<gene>
    <name evidence="3" type="ORF">VP01_3850g1</name>
</gene>
<dbReference type="EMBL" id="LAVV01008891">
    <property type="protein sequence ID" value="KNZ51711.1"/>
    <property type="molecule type" value="Genomic_DNA"/>
</dbReference>
<dbReference type="OrthoDB" id="3362246at2759"/>
<feature type="compositionally biased region" description="Polar residues" evidence="1">
    <location>
        <begin position="125"/>
        <end position="135"/>
    </location>
</feature>
<protein>
    <submittedName>
        <fullName evidence="3">Uncharacterized protein</fullName>
    </submittedName>
</protein>
<accession>A0A0L6UT29</accession>
<evidence type="ECO:0000313" key="3">
    <source>
        <dbReference type="EMBL" id="KNZ51711.1"/>
    </source>
</evidence>
<dbReference type="PANTHER" id="PTHR37487">
    <property type="entry name" value="CHROMOSOME 1, WHOLE GENOME SHOTGUN SEQUENCE"/>
    <property type="match status" value="1"/>
</dbReference>
<organism evidence="3 4">
    <name type="scientific">Puccinia sorghi</name>
    <dbReference type="NCBI Taxonomy" id="27349"/>
    <lineage>
        <taxon>Eukaryota</taxon>
        <taxon>Fungi</taxon>
        <taxon>Dikarya</taxon>
        <taxon>Basidiomycota</taxon>
        <taxon>Pucciniomycotina</taxon>
        <taxon>Pucciniomycetes</taxon>
        <taxon>Pucciniales</taxon>
        <taxon>Pucciniaceae</taxon>
        <taxon>Puccinia</taxon>
    </lineage>
</organism>
<sequence>MSLQILVTLAAIVALVVAQDLTVNTPTSVQECLPVALSWTGGVPPVYVSLIPGGQPGGAMIKDFGAQNGNLLTWNVDQPAGTSLTVQIRDSTGKLNYSDKFTVQESKSCGAGGKPATTPGGSTASNPPAVTSHPSTAAGGNATKGSSSPAGGSSPTPSGSGSAPAGSPAPSNVNTAATNGSSPSAQAGSDASRTIPAFAVVALAGVVAIFA</sequence>